<feature type="domain" description="Xylanolytic transcriptional activator regulatory" evidence="6">
    <location>
        <begin position="274"/>
        <end position="349"/>
    </location>
</feature>
<sequence>MAADLNAHHAKAATRIVDTRDYDQEDTTILLADIEAGPLADSGFEVGPAFESIGVSGLSADQGQDRGLSDSAVRVRRYEDPHHSTEAFIGSLGSHASEPAGYFGDSSAFKFVSELHVEQGHESTTSRNRSTATNQDGLNKAVQVVSSAPADFHNSLPSRDHANELVDAYFERVHLIYPFIHEPTFRDQYECMWDPRQSCGLAWLALANMVFAYGCEFITSKQELIDRSLLASAFVDRAKSILLAHVFKDVNLELAQGLLLLCHYLQGALELHECWNFFGLAVRSTVAIGLHVDPLDRDGSAPIETESRRRLWWGCFVLDRTLSMKFGRPPSIILHNALEVGFPLEIDDQYIVDSGRIPRQPGGKPSRTCLFVQTIKLSFVIDNILNELYLRHDKSRRGPEELTITNNDHAILGSIILLDGQLQTWWDKMPGHLRVVPEIPDGIDAQRQRNIIYLRYLQMRLLLQRPSLMLLAQPGFQDPYLRSVAMASAKRCISLANETIRLVSSQYHQQFLNSVWYLLHYVFSSLGVLFTAQSLGLSTLSDVAPPDSSAVTIGMAFLRSVSEYSVLARRYVTLLEKYQRAPGETVCTQPSNQVSSDVSISSPNDSPTPFQQQSVTILPHVVMPQVGMASRLEAELTFPNIHFPNSNEFLFGTGLPQEFLSTDWSLFDTGEINVVG</sequence>
<dbReference type="RefSeq" id="XP_064701220.1">
    <property type="nucleotide sequence ID" value="XM_064852513.1"/>
</dbReference>
<dbReference type="AlphaFoldDB" id="A0AAV9MW00"/>
<dbReference type="Pfam" id="PF04082">
    <property type="entry name" value="Fungal_trans"/>
    <property type="match status" value="1"/>
</dbReference>
<dbReference type="PANTHER" id="PTHR47424:SF3">
    <property type="entry name" value="REGULATORY PROTEIN GAL4"/>
    <property type="match status" value="1"/>
</dbReference>
<keyword evidence="4" id="KW-0539">Nucleus</keyword>
<reference evidence="7 8" key="1">
    <citation type="submission" date="2023-08" db="EMBL/GenBank/DDBJ databases">
        <title>Black Yeasts Isolated from many extreme environments.</title>
        <authorList>
            <person name="Coleine C."/>
            <person name="Stajich J.E."/>
            <person name="Selbmann L."/>
        </authorList>
    </citation>
    <scope>NUCLEOTIDE SEQUENCE [LARGE SCALE GENOMIC DNA]</scope>
    <source>
        <strain evidence="7 8">CCFEE 5792</strain>
    </source>
</reference>
<dbReference type="GO" id="GO:0000981">
    <property type="term" value="F:DNA-binding transcription factor activity, RNA polymerase II-specific"/>
    <property type="evidence" value="ECO:0007669"/>
    <property type="project" value="TreeGrafter"/>
</dbReference>
<dbReference type="GO" id="GO:0006351">
    <property type="term" value="P:DNA-templated transcription"/>
    <property type="evidence" value="ECO:0007669"/>
    <property type="project" value="InterPro"/>
</dbReference>
<dbReference type="GeneID" id="89977132"/>
<protein>
    <recommendedName>
        <fullName evidence="6">Xylanolytic transcriptional activator regulatory domain-containing protein</fullName>
    </recommendedName>
</protein>
<keyword evidence="1" id="KW-0805">Transcription regulation</keyword>
<gene>
    <name evidence="7" type="ORF">LTR84_008971</name>
</gene>
<name>A0AAV9MW00_9EURO</name>
<dbReference type="InterPro" id="IPR007219">
    <property type="entry name" value="XnlR_reg_dom"/>
</dbReference>
<evidence type="ECO:0000256" key="4">
    <source>
        <dbReference type="ARBA" id="ARBA00023242"/>
    </source>
</evidence>
<dbReference type="InterPro" id="IPR051127">
    <property type="entry name" value="Fungal_SecMet_Regulators"/>
</dbReference>
<dbReference type="CDD" id="cd12148">
    <property type="entry name" value="fungal_TF_MHR"/>
    <property type="match status" value="1"/>
</dbReference>
<dbReference type="Proteomes" id="UP001358417">
    <property type="component" value="Unassembled WGS sequence"/>
</dbReference>
<dbReference type="GO" id="GO:0005634">
    <property type="term" value="C:nucleus"/>
    <property type="evidence" value="ECO:0007669"/>
    <property type="project" value="TreeGrafter"/>
</dbReference>
<evidence type="ECO:0000256" key="5">
    <source>
        <dbReference type="SAM" id="MobiDB-lite"/>
    </source>
</evidence>
<keyword evidence="2" id="KW-0238">DNA-binding</keyword>
<evidence type="ECO:0000313" key="8">
    <source>
        <dbReference type="Proteomes" id="UP001358417"/>
    </source>
</evidence>
<evidence type="ECO:0000256" key="1">
    <source>
        <dbReference type="ARBA" id="ARBA00023015"/>
    </source>
</evidence>
<comment type="caution">
    <text evidence="7">The sequence shown here is derived from an EMBL/GenBank/DDBJ whole genome shotgun (WGS) entry which is preliminary data.</text>
</comment>
<evidence type="ECO:0000313" key="7">
    <source>
        <dbReference type="EMBL" id="KAK5045602.1"/>
    </source>
</evidence>
<dbReference type="EMBL" id="JAVRRD010000035">
    <property type="protein sequence ID" value="KAK5045602.1"/>
    <property type="molecule type" value="Genomic_DNA"/>
</dbReference>
<dbReference type="GO" id="GO:0000978">
    <property type="term" value="F:RNA polymerase II cis-regulatory region sequence-specific DNA binding"/>
    <property type="evidence" value="ECO:0007669"/>
    <property type="project" value="TreeGrafter"/>
</dbReference>
<dbReference type="GO" id="GO:0000435">
    <property type="term" value="P:positive regulation of transcription from RNA polymerase II promoter by galactose"/>
    <property type="evidence" value="ECO:0007669"/>
    <property type="project" value="TreeGrafter"/>
</dbReference>
<dbReference type="PANTHER" id="PTHR47424">
    <property type="entry name" value="REGULATORY PROTEIN GAL4"/>
    <property type="match status" value="1"/>
</dbReference>
<evidence type="ECO:0000256" key="3">
    <source>
        <dbReference type="ARBA" id="ARBA00023163"/>
    </source>
</evidence>
<keyword evidence="3" id="KW-0804">Transcription</keyword>
<accession>A0AAV9MW00</accession>
<evidence type="ECO:0000259" key="6">
    <source>
        <dbReference type="SMART" id="SM00906"/>
    </source>
</evidence>
<proteinExistence type="predicted"/>
<keyword evidence="8" id="KW-1185">Reference proteome</keyword>
<evidence type="ECO:0000256" key="2">
    <source>
        <dbReference type="ARBA" id="ARBA00023125"/>
    </source>
</evidence>
<organism evidence="7 8">
    <name type="scientific">Exophiala bonariae</name>
    <dbReference type="NCBI Taxonomy" id="1690606"/>
    <lineage>
        <taxon>Eukaryota</taxon>
        <taxon>Fungi</taxon>
        <taxon>Dikarya</taxon>
        <taxon>Ascomycota</taxon>
        <taxon>Pezizomycotina</taxon>
        <taxon>Eurotiomycetes</taxon>
        <taxon>Chaetothyriomycetidae</taxon>
        <taxon>Chaetothyriales</taxon>
        <taxon>Herpotrichiellaceae</taxon>
        <taxon>Exophiala</taxon>
    </lineage>
</organism>
<dbReference type="GO" id="GO:0008270">
    <property type="term" value="F:zinc ion binding"/>
    <property type="evidence" value="ECO:0007669"/>
    <property type="project" value="InterPro"/>
</dbReference>
<dbReference type="SMART" id="SM00906">
    <property type="entry name" value="Fungal_trans"/>
    <property type="match status" value="1"/>
</dbReference>
<feature type="compositionally biased region" description="Low complexity" evidence="5">
    <location>
        <begin position="590"/>
        <end position="605"/>
    </location>
</feature>
<feature type="region of interest" description="Disordered" evidence="5">
    <location>
        <begin position="586"/>
        <end position="610"/>
    </location>
</feature>